<feature type="transmembrane region" description="Helical" evidence="7">
    <location>
        <begin position="414"/>
        <end position="437"/>
    </location>
</feature>
<feature type="transmembrane region" description="Helical" evidence="7">
    <location>
        <begin position="443"/>
        <end position="464"/>
    </location>
</feature>
<dbReference type="InParanoid" id="A2DHL0"/>
<dbReference type="VEuPathDB" id="TrichDB:TVAGG3_0302600"/>
<dbReference type="Proteomes" id="UP000001542">
    <property type="component" value="Unassembled WGS sequence"/>
</dbReference>
<sequence>MGVRSGPPNGSEESKKEWGNYEYPGDVKHMKCHNCFCAIIFLILFGCMIALLVIGIVKGKIWTLTHSWDTHGFYCGYDNTQLDVKDLPENYTKPNLVDYPYLFFDALNVSRQICVKKCPTSGSLQDILQYNATQTGHDKLQYLDNSTYNTGYYPDANETYQYTTKEYFNRCIPDVDLEKDIINGTQFVNGLQQAIDAIPALSSALNSVYSLRWQILVCALGSLVIGLIWIMLLRCLTGCIVYFVVILVPVSLIGIGVWLFVNGSVMGTIKEVVSTKKLSGAQITAVVIWCIAFIIILIIIFLWSKLKSAVAIIKVAAMALGYNFLVIFVPIITMIFCFLFWAALLVSSVTLYTSASFKYEIDNDGNDKGIGQVKFDLNKVLQYMLIYNFVYLIFISVHMYFVNYYASSVSIVKWYFSGQGGKTCCGCSCFFGFWLAWTKALGTITISSLIMTPLYLFIIFMEYLDRKSKMENAPIFIQFLIKCLKCCLWCFTKIVQYLNKVLFTIQQIFNTNFGPSAKLVVDVVISDALLTVMLNGISFFILFLSKVVVSVITTLLFMIWAYYGKNSSIAGSLLAAFVVFFLSYIVSSFLLSAYDNIIDIVFVCYQSEKSIDGYSAGEASNMVNQTIDDMKSAHQSENTNNKVSAKKMEDVKDDKTEIAVKYGK</sequence>
<accession>A2DHL0</accession>
<reference evidence="8" key="1">
    <citation type="submission" date="2006-10" db="EMBL/GenBank/DDBJ databases">
        <authorList>
            <person name="Amadeo P."/>
            <person name="Zhao Q."/>
            <person name="Wortman J."/>
            <person name="Fraser-Liggett C."/>
            <person name="Carlton J."/>
        </authorList>
    </citation>
    <scope>NUCLEOTIDE SEQUENCE</scope>
    <source>
        <strain evidence="8">G3</strain>
    </source>
</reference>
<feature type="transmembrane region" description="Helical" evidence="7">
    <location>
        <begin position="35"/>
        <end position="57"/>
    </location>
</feature>
<dbReference type="VEuPathDB" id="TrichDB:TVAG_034240"/>
<dbReference type="RefSeq" id="XP_001581044.1">
    <property type="nucleotide sequence ID" value="XM_001580994.1"/>
</dbReference>
<protein>
    <recommendedName>
        <fullName evidence="7">Choline transporter-like protein</fullName>
    </recommendedName>
</protein>
<dbReference type="PANTHER" id="PTHR12385:SF14">
    <property type="entry name" value="CHOLINE TRANSPORTER-LIKE 2"/>
    <property type="match status" value="1"/>
</dbReference>
<feature type="transmembrane region" description="Helical" evidence="7">
    <location>
        <begin position="211"/>
        <end position="233"/>
    </location>
</feature>
<dbReference type="eggNOG" id="KOG1362">
    <property type="taxonomic scope" value="Eukaryota"/>
</dbReference>
<keyword evidence="9" id="KW-1185">Reference proteome</keyword>
<feature type="transmembrane region" description="Helical" evidence="7">
    <location>
        <begin position="240"/>
        <end position="261"/>
    </location>
</feature>
<reference evidence="8" key="2">
    <citation type="journal article" date="2007" name="Science">
        <title>Draft genome sequence of the sexually transmitted pathogen Trichomonas vaginalis.</title>
        <authorList>
            <person name="Carlton J.M."/>
            <person name="Hirt R.P."/>
            <person name="Silva J.C."/>
            <person name="Delcher A.L."/>
            <person name="Schatz M."/>
            <person name="Zhao Q."/>
            <person name="Wortman J.R."/>
            <person name="Bidwell S.L."/>
            <person name="Alsmark U.C.M."/>
            <person name="Besteiro S."/>
            <person name="Sicheritz-Ponten T."/>
            <person name="Noel C.J."/>
            <person name="Dacks J.B."/>
            <person name="Foster P.G."/>
            <person name="Simillion C."/>
            <person name="Van de Peer Y."/>
            <person name="Miranda-Saavedra D."/>
            <person name="Barton G.J."/>
            <person name="Westrop G.D."/>
            <person name="Mueller S."/>
            <person name="Dessi D."/>
            <person name="Fiori P.L."/>
            <person name="Ren Q."/>
            <person name="Paulsen I."/>
            <person name="Zhang H."/>
            <person name="Bastida-Corcuera F.D."/>
            <person name="Simoes-Barbosa A."/>
            <person name="Brown M.T."/>
            <person name="Hayes R.D."/>
            <person name="Mukherjee M."/>
            <person name="Okumura C.Y."/>
            <person name="Schneider R."/>
            <person name="Smith A.J."/>
            <person name="Vanacova S."/>
            <person name="Villalvazo M."/>
            <person name="Haas B.J."/>
            <person name="Pertea M."/>
            <person name="Feldblyum T.V."/>
            <person name="Utterback T.R."/>
            <person name="Shu C.L."/>
            <person name="Osoegawa K."/>
            <person name="de Jong P.J."/>
            <person name="Hrdy I."/>
            <person name="Horvathova L."/>
            <person name="Zubacova Z."/>
            <person name="Dolezal P."/>
            <person name="Malik S.B."/>
            <person name="Logsdon J.M. Jr."/>
            <person name="Henze K."/>
            <person name="Gupta A."/>
            <person name="Wang C.C."/>
            <person name="Dunne R.L."/>
            <person name="Upcroft J.A."/>
            <person name="Upcroft P."/>
            <person name="White O."/>
            <person name="Salzberg S.L."/>
            <person name="Tang P."/>
            <person name="Chiu C.-H."/>
            <person name="Lee Y.-S."/>
            <person name="Embley T.M."/>
            <person name="Coombs G.H."/>
            <person name="Mottram J.C."/>
            <person name="Tachezy J."/>
            <person name="Fraser-Liggett C.M."/>
            <person name="Johnson P.J."/>
        </authorList>
    </citation>
    <scope>NUCLEOTIDE SEQUENCE [LARGE SCALE GENOMIC DNA]</scope>
    <source>
        <strain evidence="8">G3</strain>
    </source>
</reference>
<dbReference type="InterPro" id="IPR007603">
    <property type="entry name" value="Choline_transptr-like"/>
</dbReference>
<evidence type="ECO:0000256" key="4">
    <source>
        <dbReference type="ARBA" id="ARBA00022989"/>
    </source>
</evidence>
<dbReference type="OMA" id="VKWINIF"/>
<proteinExistence type="inferred from homology"/>
<evidence type="ECO:0000256" key="7">
    <source>
        <dbReference type="RuleBase" id="RU368066"/>
    </source>
</evidence>
<dbReference type="GO" id="GO:0016020">
    <property type="term" value="C:membrane"/>
    <property type="evidence" value="ECO:0000318"/>
    <property type="project" value="GO_Central"/>
</dbReference>
<gene>
    <name evidence="8" type="ORF">TVAG_365660</name>
</gene>
<feature type="transmembrane region" description="Helical" evidence="7">
    <location>
        <begin position="281"/>
        <end position="303"/>
    </location>
</feature>
<evidence type="ECO:0000256" key="5">
    <source>
        <dbReference type="ARBA" id="ARBA00023136"/>
    </source>
</evidence>
<dbReference type="GO" id="GO:0022857">
    <property type="term" value="F:transmembrane transporter activity"/>
    <property type="evidence" value="ECO:0000318"/>
    <property type="project" value="GO_Central"/>
</dbReference>
<comment type="subcellular location">
    <subcellularLocation>
        <location evidence="7">Cell membrane</location>
        <topology evidence="7">Multi-pass membrane protein</topology>
    </subcellularLocation>
    <subcellularLocation>
        <location evidence="1">Membrane</location>
        <topology evidence="1">Multi-pass membrane protein</topology>
    </subcellularLocation>
</comment>
<evidence type="ECO:0000256" key="2">
    <source>
        <dbReference type="ARBA" id="ARBA00007168"/>
    </source>
</evidence>
<keyword evidence="3 7" id="KW-0812">Transmembrane</keyword>
<evidence type="ECO:0000256" key="1">
    <source>
        <dbReference type="ARBA" id="ARBA00004141"/>
    </source>
</evidence>
<comment type="similarity">
    <text evidence="2 7">Belongs to the CTL (choline transporter-like) family.</text>
</comment>
<feature type="transmembrane region" description="Helical" evidence="7">
    <location>
        <begin position="539"/>
        <end position="563"/>
    </location>
</feature>
<evidence type="ECO:0000256" key="3">
    <source>
        <dbReference type="ARBA" id="ARBA00022692"/>
    </source>
</evidence>
<dbReference type="OrthoDB" id="420519at2759"/>
<feature type="transmembrane region" description="Helical" evidence="7">
    <location>
        <begin position="315"/>
        <end position="344"/>
    </location>
</feature>
<feature type="transmembrane region" description="Helical" evidence="7">
    <location>
        <begin position="380"/>
        <end position="402"/>
    </location>
</feature>
<dbReference type="GO" id="GO:0055085">
    <property type="term" value="P:transmembrane transport"/>
    <property type="evidence" value="ECO:0000318"/>
    <property type="project" value="GO_Central"/>
</dbReference>
<evidence type="ECO:0000256" key="6">
    <source>
        <dbReference type="ARBA" id="ARBA00023180"/>
    </source>
</evidence>
<keyword evidence="6" id="KW-0325">Glycoprotein</keyword>
<evidence type="ECO:0000313" key="8">
    <source>
        <dbReference type="EMBL" id="EAY20058.1"/>
    </source>
</evidence>
<dbReference type="GO" id="GO:0005886">
    <property type="term" value="C:plasma membrane"/>
    <property type="evidence" value="ECO:0007669"/>
    <property type="project" value="UniProtKB-SubCell"/>
</dbReference>
<comment type="function">
    <text evidence="7">Choline transporter.</text>
</comment>
<dbReference type="KEGG" id="tva:5465592"/>
<evidence type="ECO:0000313" key="9">
    <source>
        <dbReference type="Proteomes" id="UP000001542"/>
    </source>
</evidence>
<dbReference type="AlphaFoldDB" id="A2DHL0"/>
<dbReference type="EMBL" id="DS113201">
    <property type="protein sequence ID" value="EAY20058.1"/>
    <property type="molecule type" value="Genomic_DNA"/>
</dbReference>
<dbReference type="PANTHER" id="PTHR12385">
    <property type="entry name" value="CHOLINE TRANSPORTER-LIKE (SLC FAMILY 44)"/>
    <property type="match status" value="1"/>
</dbReference>
<name>A2DHL0_TRIV3</name>
<keyword evidence="4 7" id="KW-1133">Transmembrane helix</keyword>
<organism evidence="8 9">
    <name type="scientific">Trichomonas vaginalis (strain ATCC PRA-98 / G3)</name>
    <dbReference type="NCBI Taxonomy" id="412133"/>
    <lineage>
        <taxon>Eukaryota</taxon>
        <taxon>Metamonada</taxon>
        <taxon>Parabasalia</taxon>
        <taxon>Trichomonadida</taxon>
        <taxon>Trichomonadidae</taxon>
        <taxon>Trichomonas</taxon>
    </lineage>
</organism>
<dbReference type="Pfam" id="PF04515">
    <property type="entry name" value="Choline_transpo"/>
    <property type="match status" value="1"/>
</dbReference>
<keyword evidence="5 7" id="KW-0472">Membrane</keyword>
<feature type="transmembrane region" description="Helical" evidence="7">
    <location>
        <begin position="569"/>
        <end position="591"/>
    </location>
</feature>